<dbReference type="Pfam" id="PF20250">
    <property type="entry name" value="FapA_N"/>
    <property type="match status" value="1"/>
</dbReference>
<evidence type="ECO:0000259" key="1">
    <source>
        <dbReference type="Pfam" id="PF20250"/>
    </source>
</evidence>
<dbReference type="PANTHER" id="PTHR38032">
    <property type="entry name" value="POLYMERASE-RELATED"/>
    <property type="match status" value="1"/>
</dbReference>
<name>A0A4Y9SV86_9BURK</name>
<dbReference type="EMBL" id="SPVF01000034">
    <property type="protein sequence ID" value="TFW28563.1"/>
    <property type="molecule type" value="Genomic_DNA"/>
</dbReference>
<dbReference type="RefSeq" id="WP_135205609.1">
    <property type="nucleotide sequence ID" value="NZ_SPVF01000034.1"/>
</dbReference>
<dbReference type="InterPro" id="IPR005646">
    <property type="entry name" value="FapA"/>
</dbReference>
<gene>
    <name evidence="2" type="ORF">E4L96_02225</name>
</gene>
<protein>
    <submittedName>
        <fullName evidence="2">DUF342 domain-containing protein</fullName>
    </submittedName>
</protein>
<keyword evidence="3" id="KW-1185">Reference proteome</keyword>
<reference evidence="2 3" key="1">
    <citation type="submission" date="2019-03" db="EMBL/GenBank/DDBJ databases">
        <title>Draft Genome Sequence of Massilia arenosa sp. nov., a Novel Massilia Species Isolated from a Sandy-loam Maize Soil.</title>
        <authorList>
            <person name="Raths R."/>
            <person name="Peta V."/>
            <person name="Bucking H."/>
        </authorList>
    </citation>
    <scope>NUCLEOTIDE SEQUENCE [LARGE SCALE GENOMIC DNA]</scope>
    <source>
        <strain evidence="2 3">MC02</strain>
    </source>
</reference>
<proteinExistence type="predicted"/>
<sequence>MTDSSQTLAGLEQCIIKRRDGIYVEPMAVGKMLQGAIGALFTSNYLAGLDYPMLAKALYDIGPAFPRAPTGEPLIRIAADIVPFDAERRSIYRAVKIADNQAEYTFEPVFLPDPRNPDGMGQPAFLNVDEFVADMWAKGIRAGLDIAAISAAIASGKTERVVVARRVDPVPGQDAQIVEVSDDLHRSDAPRQLPNGKLDLMSFQNRFPQIKQGARLLQKLPSREGQRGYEMSGIPIEPADPKDVDMQPLVGEGTTIQRSADGEYIVAVKDGFLNVDTGSGQISVGDKIVSREGVSSRTTGNLQLTGDFEEFGEVQEKRVVEGESITIHADVFGNVVSRGGTVLLNRNLVGGSAANARGDIRIKGVASGATVQAVQGEVVMNRAENCIISGTRVTIDHAVNCEIMADELTIRQAEGCAVAARSVTIETAGPRRQIEMVVYALMPDNARVDEVIGLMRARVADFERLAAQKQAEMDELTNQPEVRKYVVLASKVRKKEIVLTPEQVPQFQKMALAVGPQLKAIGKVSLEVKDAQTERDAGNKLLAELVEHKNSAAGVSRVAVTSFSGDVTVRVLPFNPDGSSVYHLPPKDIKLRLRTVGAGGEVLYAGSNGPFTWSSAEAEAAAV</sequence>
<organism evidence="2 3">
    <name type="scientific">Zemynaea arenosa</name>
    <dbReference type="NCBI Taxonomy" id="2561931"/>
    <lineage>
        <taxon>Bacteria</taxon>
        <taxon>Pseudomonadati</taxon>
        <taxon>Pseudomonadota</taxon>
        <taxon>Betaproteobacteria</taxon>
        <taxon>Burkholderiales</taxon>
        <taxon>Oxalobacteraceae</taxon>
        <taxon>Telluria group</taxon>
        <taxon>Zemynaea</taxon>
    </lineage>
</organism>
<dbReference type="Proteomes" id="UP000298438">
    <property type="component" value="Unassembled WGS sequence"/>
</dbReference>
<dbReference type="InterPro" id="IPR046866">
    <property type="entry name" value="FapA_N"/>
</dbReference>
<evidence type="ECO:0000313" key="3">
    <source>
        <dbReference type="Proteomes" id="UP000298438"/>
    </source>
</evidence>
<accession>A0A4Y9SV86</accession>
<dbReference type="PANTHER" id="PTHR38032:SF1">
    <property type="entry name" value="RNA-BINDING PROTEIN KHPB N-TERMINAL DOMAIN-CONTAINING PROTEIN"/>
    <property type="match status" value="1"/>
</dbReference>
<dbReference type="OrthoDB" id="8578642at2"/>
<dbReference type="AlphaFoldDB" id="A0A4Y9SV86"/>
<evidence type="ECO:0000313" key="2">
    <source>
        <dbReference type="EMBL" id="TFW28563.1"/>
    </source>
</evidence>
<feature type="domain" description="Flagellar Assembly Protein A N-terminal region" evidence="1">
    <location>
        <begin position="127"/>
        <end position="276"/>
    </location>
</feature>
<comment type="caution">
    <text evidence="2">The sequence shown here is derived from an EMBL/GenBank/DDBJ whole genome shotgun (WGS) entry which is preliminary data.</text>
</comment>